<dbReference type="GeneID" id="54365409"/>
<sequence>MSRLHGRNRSKDFEPFLSKHAIEHDPEENPANIPSSDDEASNATAESFDGREHYASVSKSTLRKSRPVALGPRYSGNKVARAALDVASEDDGAEDHESEEDVSSGDAERDATESLSDEIGSSDTEESMSVASSDADVPGHQTLNGVDQESQRHRAQAELRDMLHREQNGSATASLAQAKREDIEKGKGVKRQRATYDSFLSTRMKLQKTLVAVNTLVGSHVDQATDARGNLREAYEAAELAAFTLWDSLDRLRDQMSTAGAGGDSPAERFSLESTTADLFAHCLTQERDARPARDAVLQKWSKKVQGPVLQSDRGRLNQERQATIVDVLQEQLSNVDRLVRKTHAPRSCAPVQSSQRITEDPKIYDDADFYGLLLKELLEQKSHDSVAASSIDIGFQMRRENKTKRNVDTKASKGRKIRYTIQEKLQNFMAPEMRGTWEERQTDELFGSLFGYRTGLAEVDDAPSAEEDFDPLEAGLVMFRNHAGT</sequence>
<organism evidence="7">
    <name type="scientific">Dissoconium aciculare CBS 342.82</name>
    <dbReference type="NCBI Taxonomy" id="1314786"/>
    <lineage>
        <taxon>Eukaryota</taxon>
        <taxon>Fungi</taxon>
        <taxon>Dikarya</taxon>
        <taxon>Ascomycota</taxon>
        <taxon>Pezizomycotina</taxon>
        <taxon>Dothideomycetes</taxon>
        <taxon>Dothideomycetidae</taxon>
        <taxon>Mycosphaerellales</taxon>
        <taxon>Dissoconiaceae</taxon>
        <taxon>Dissoconium</taxon>
    </lineage>
</organism>
<feature type="compositionally biased region" description="Acidic residues" evidence="3">
    <location>
        <begin position="87"/>
        <end position="103"/>
    </location>
</feature>
<evidence type="ECO:0000313" key="6">
    <source>
        <dbReference type="Proteomes" id="UP000504637"/>
    </source>
</evidence>
<dbReference type="GO" id="GO:0005730">
    <property type="term" value="C:nucleolus"/>
    <property type="evidence" value="ECO:0007669"/>
    <property type="project" value="TreeGrafter"/>
</dbReference>
<evidence type="ECO:0000256" key="3">
    <source>
        <dbReference type="SAM" id="MobiDB-lite"/>
    </source>
</evidence>
<dbReference type="Proteomes" id="UP000504637">
    <property type="component" value="Unplaced"/>
</dbReference>
<name>A0A6J3M728_9PEZI</name>
<dbReference type="RefSeq" id="XP_033460856.1">
    <property type="nucleotide sequence ID" value="XM_033607610.1"/>
</dbReference>
<comment type="similarity">
    <text evidence="1">Belongs to the AATF family.</text>
</comment>
<accession>A0A6J3M728</accession>
<dbReference type="OrthoDB" id="5783963at2759"/>
<dbReference type="InterPro" id="IPR012617">
    <property type="entry name" value="AATF_C"/>
</dbReference>
<reference evidence="7" key="2">
    <citation type="submission" date="2020-04" db="EMBL/GenBank/DDBJ databases">
        <authorList>
            <consortium name="NCBI Genome Project"/>
        </authorList>
    </citation>
    <scope>NUCLEOTIDE SEQUENCE</scope>
    <source>
        <strain evidence="7">CBS 342.82</strain>
    </source>
</reference>
<feature type="domain" description="Apoptosis-antagonizing transcription factor C-terminal" evidence="4">
    <location>
        <begin position="371"/>
        <end position="451"/>
    </location>
</feature>
<dbReference type="InterPro" id="IPR025160">
    <property type="entry name" value="AATF"/>
</dbReference>
<dbReference type="Pfam" id="PF08164">
    <property type="entry name" value="TRAUB"/>
    <property type="match status" value="1"/>
</dbReference>
<dbReference type="Pfam" id="PF13339">
    <property type="entry name" value="AATF-Che1"/>
    <property type="match status" value="1"/>
</dbReference>
<feature type="region of interest" description="Disordered" evidence="3">
    <location>
        <begin position="1"/>
        <end position="155"/>
    </location>
</feature>
<dbReference type="AlphaFoldDB" id="A0A6J3M728"/>
<reference evidence="7" key="3">
    <citation type="submission" date="2025-08" db="UniProtKB">
        <authorList>
            <consortium name="RefSeq"/>
        </authorList>
    </citation>
    <scope>IDENTIFICATION</scope>
    <source>
        <strain evidence="7">CBS 342.82</strain>
    </source>
</reference>
<evidence type="ECO:0000259" key="5">
    <source>
        <dbReference type="Pfam" id="PF13339"/>
    </source>
</evidence>
<evidence type="ECO:0000256" key="1">
    <source>
        <dbReference type="ARBA" id="ARBA00008966"/>
    </source>
</evidence>
<reference evidence="7" key="1">
    <citation type="submission" date="2020-01" db="EMBL/GenBank/DDBJ databases">
        <authorList>
            <consortium name="DOE Joint Genome Institute"/>
            <person name="Haridas S."/>
            <person name="Albert R."/>
            <person name="Binder M."/>
            <person name="Bloem J."/>
            <person name="Labutti K."/>
            <person name="Salamov A."/>
            <person name="Andreopoulos B."/>
            <person name="Baker S.E."/>
            <person name="Barry K."/>
            <person name="Bills G."/>
            <person name="Bluhm B.H."/>
            <person name="Cannon C."/>
            <person name="Castanera R."/>
            <person name="Culley D.E."/>
            <person name="Daum C."/>
            <person name="Ezra D."/>
            <person name="Gonzalez J.B."/>
            <person name="Henrissat B."/>
            <person name="Kuo A."/>
            <person name="Liang C."/>
            <person name="Lipzen A."/>
            <person name="Lutzoni F."/>
            <person name="Magnuson J."/>
            <person name="Mondo S."/>
            <person name="Nolan M."/>
            <person name="Ohm R."/>
            <person name="Pangilinan J."/>
            <person name="Park H.-J."/>
            <person name="Ramirez L."/>
            <person name="Alfaro M."/>
            <person name="Sun H."/>
            <person name="Tritt A."/>
            <person name="Yoshinaga Y."/>
            <person name="Zwiers L.-H."/>
            <person name="Turgeon B.G."/>
            <person name="Goodwin S.B."/>
            <person name="Spatafora J.W."/>
            <person name="Crous P.W."/>
            <person name="Grigoriev I.V."/>
        </authorList>
    </citation>
    <scope>NUCLEOTIDE SEQUENCE</scope>
    <source>
        <strain evidence="7">CBS 342.82</strain>
    </source>
</reference>
<evidence type="ECO:0000259" key="4">
    <source>
        <dbReference type="Pfam" id="PF08164"/>
    </source>
</evidence>
<dbReference type="GO" id="GO:0000462">
    <property type="term" value="P:maturation of SSU-rRNA from tricistronic rRNA transcript (SSU-rRNA, 5.8S rRNA, LSU-rRNA)"/>
    <property type="evidence" value="ECO:0007669"/>
    <property type="project" value="TreeGrafter"/>
</dbReference>
<gene>
    <name evidence="7" type="ORF">K489DRAFT_409620</name>
</gene>
<dbReference type="PANTHER" id="PTHR15565:SF0">
    <property type="entry name" value="PROTEIN AATF"/>
    <property type="match status" value="1"/>
</dbReference>
<feature type="compositionally biased region" description="Polar residues" evidence="3">
    <location>
        <begin position="119"/>
        <end position="132"/>
    </location>
</feature>
<evidence type="ECO:0000313" key="7">
    <source>
        <dbReference type="RefSeq" id="XP_033460856.1"/>
    </source>
</evidence>
<dbReference type="InterPro" id="IPR039223">
    <property type="entry name" value="AATF/Bfr2"/>
</dbReference>
<keyword evidence="6" id="KW-1185">Reference proteome</keyword>
<proteinExistence type="inferred from homology"/>
<protein>
    <recommendedName>
        <fullName evidence="2">Protein BFR2</fullName>
    </recommendedName>
</protein>
<feature type="domain" description="AATF leucine zipper-containing" evidence="5">
    <location>
        <begin position="182"/>
        <end position="304"/>
    </location>
</feature>
<evidence type="ECO:0000256" key="2">
    <source>
        <dbReference type="ARBA" id="ARBA00013850"/>
    </source>
</evidence>
<dbReference type="PANTHER" id="PTHR15565">
    <property type="entry name" value="AATF PROTEIN APOPTOSIS ANTAGONIZING TRANSCRIPTION FACTOR"/>
    <property type="match status" value="1"/>
</dbReference>